<reference evidence="1" key="1">
    <citation type="submission" date="2023-06" db="EMBL/GenBank/DDBJ databases">
        <authorList>
            <person name="Delattre M."/>
        </authorList>
    </citation>
    <scope>NUCLEOTIDE SEQUENCE</scope>
    <source>
        <strain evidence="1">AF72</strain>
    </source>
</reference>
<dbReference type="AlphaFoldDB" id="A0AA36G2S2"/>
<sequence length="249" mass="28726">MLHNEGKSHCVAEPYPIPCLTIGYAEGYLTKEDVTSLLPRVITILRKDVPADQVFILKAESSGVRLVEFTDNIPQFRNIFSFRKDGIDSCERMLKREEIGDVLTTLHLYLPRLTLWIFGYLAGYEGAFNRMLKPDTDKKRAAIVYASPYSHYLKNESRFLMPCIWFHDLIHNTEQLLREIFRNIGIPEETALEAMKWKGEDSQKGTFLSKEALQHIEIPPMTAEELTEMRQYAEAMEIPVDTLIKAEKP</sequence>
<proteinExistence type="predicted"/>
<name>A0AA36G2S2_9BILA</name>
<evidence type="ECO:0000313" key="2">
    <source>
        <dbReference type="Proteomes" id="UP001177023"/>
    </source>
</evidence>
<comment type="caution">
    <text evidence="1">The sequence shown here is derived from an EMBL/GenBank/DDBJ whole genome shotgun (WGS) entry which is preliminary data.</text>
</comment>
<keyword evidence="2" id="KW-1185">Reference proteome</keyword>
<organism evidence="1 2">
    <name type="scientific">Mesorhabditis spiculigera</name>
    <dbReference type="NCBI Taxonomy" id="96644"/>
    <lineage>
        <taxon>Eukaryota</taxon>
        <taxon>Metazoa</taxon>
        <taxon>Ecdysozoa</taxon>
        <taxon>Nematoda</taxon>
        <taxon>Chromadorea</taxon>
        <taxon>Rhabditida</taxon>
        <taxon>Rhabditina</taxon>
        <taxon>Rhabditomorpha</taxon>
        <taxon>Rhabditoidea</taxon>
        <taxon>Rhabditidae</taxon>
        <taxon>Mesorhabditinae</taxon>
        <taxon>Mesorhabditis</taxon>
    </lineage>
</organism>
<gene>
    <name evidence="1" type="ORF">MSPICULIGERA_LOCUS14890</name>
</gene>
<evidence type="ECO:0000313" key="1">
    <source>
        <dbReference type="EMBL" id="CAJ0576600.1"/>
    </source>
</evidence>
<accession>A0AA36G2S2</accession>
<protein>
    <submittedName>
        <fullName evidence="1">Uncharacterized protein</fullName>
    </submittedName>
</protein>
<dbReference type="EMBL" id="CATQJA010002644">
    <property type="protein sequence ID" value="CAJ0576600.1"/>
    <property type="molecule type" value="Genomic_DNA"/>
</dbReference>
<feature type="non-terminal residue" evidence="1">
    <location>
        <position position="249"/>
    </location>
</feature>
<dbReference type="Proteomes" id="UP001177023">
    <property type="component" value="Unassembled WGS sequence"/>
</dbReference>